<evidence type="ECO:0000313" key="3">
    <source>
        <dbReference type="Proteomes" id="UP000037043"/>
    </source>
</evidence>
<comment type="caution">
    <text evidence="2">The sequence shown here is derived from an EMBL/GenBank/DDBJ whole genome shotgun (WGS) entry which is preliminary data.</text>
</comment>
<gene>
    <name evidence="2" type="ORF">CLHOM_05400</name>
</gene>
<accession>A0A0L6ZDC2</accession>
<dbReference type="EMBL" id="LHUR01000011">
    <property type="protein sequence ID" value="KOA20952.1"/>
    <property type="molecule type" value="Genomic_DNA"/>
</dbReference>
<proteinExistence type="predicted"/>
<dbReference type="AlphaFoldDB" id="A0A0L6ZDC2"/>
<name>A0A0L6ZDC2_9CLOT</name>
<feature type="transmembrane region" description="Helical" evidence="1">
    <location>
        <begin position="7"/>
        <end position="27"/>
    </location>
</feature>
<dbReference type="Proteomes" id="UP000037043">
    <property type="component" value="Unassembled WGS sequence"/>
</dbReference>
<sequence length="139" mass="16393">MKNNRNNYIKLTLIVLFFTLSLILNYFEKSEIINREEKIEQECYSAVTIEREPKSFSDILESIVDKKYLKVKKISNSTMDNDLINVIIEFQGELLLLNNFMESIKLNNDIHSVDKIELKKNEDKTYTGILDINFYSVKK</sequence>
<evidence type="ECO:0000256" key="1">
    <source>
        <dbReference type="SAM" id="Phobius"/>
    </source>
</evidence>
<dbReference type="PATRIC" id="fig|1121318.3.peg.543"/>
<reference evidence="3" key="1">
    <citation type="submission" date="2015-08" db="EMBL/GenBank/DDBJ databases">
        <title>Genome sequence of the strict anaerobe Clostridium homopropionicum LuHBu1 (DSM 5847T).</title>
        <authorList>
            <person name="Poehlein A."/>
            <person name="Beck M."/>
            <person name="Schiel-Bengelsdorf B."/>
            <person name="Bengelsdorf F.R."/>
            <person name="Daniel R."/>
            <person name="Duerre P."/>
        </authorList>
    </citation>
    <scope>NUCLEOTIDE SEQUENCE [LARGE SCALE GENOMIC DNA]</scope>
    <source>
        <strain evidence="3">DSM 5847</strain>
    </source>
</reference>
<organism evidence="2 3">
    <name type="scientific">Clostridium homopropionicum DSM 5847</name>
    <dbReference type="NCBI Taxonomy" id="1121318"/>
    <lineage>
        <taxon>Bacteria</taxon>
        <taxon>Bacillati</taxon>
        <taxon>Bacillota</taxon>
        <taxon>Clostridia</taxon>
        <taxon>Eubacteriales</taxon>
        <taxon>Clostridiaceae</taxon>
        <taxon>Clostridium</taxon>
    </lineage>
</organism>
<dbReference type="STRING" id="36844.SAMN04488501_104180"/>
<keyword evidence="1" id="KW-0812">Transmembrane</keyword>
<keyword evidence="1" id="KW-0472">Membrane</keyword>
<keyword evidence="3" id="KW-1185">Reference proteome</keyword>
<evidence type="ECO:0008006" key="4">
    <source>
        <dbReference type="Google" id="ProtNLM"/>
    </source>
</evidence>
<protein>
    <recommendedName>
        <fullName evidence="4">Pilus assembly protein, PilO</fullName>
    </recommendedName>
</protein>
<dbReference type="RefSeq" id="WP_052220136.1">
    <property type="nucleotide sequence ID" value="NZ_LHUR01000011.1"/>
</dbReference>
<evidence type="ECO:0000313" key="2">
    <source>
        <dbReference type="EMBL" id="KOA20952.1"/>
    </source>
</evidence>
<keyword evidence="1" id="KW-1133">Transmembrane helix</keyword>